<dbReference type="GO" id="GO:0006275">
    <property type="term" value="P:regulation of DNA replication"/>
    <property type="evidence" value="ECO:0007669"/>
    <property type="project" value="InterPro"/>
</dbReference>
<dbReference type="GO" id="GO:0003688">
    <property type="term" value="F:DNA replication origin binding"/>
    <property type="evidence" value="ECO:0007669"/>
    <property type="project" value="InterPro"/>
</dbReference>
<proteinExistence type="inferred from homology"/>
<dbReference type="Gene3D" id="1.10.1750.10">
    <property type="match status" value="1"/>
</dbReference>
<dbReference type="PROSITE" id="PS01008">
    <property type="entry name" value="DNAA"/>
    <property type="match status" value="1"/>
</dbReference>
<evidence type="ECO:0000256" key="4">
    <source>
        <dbReference type="ARBA" id="ARBA00022840"/>
    </source>
</evidence>
<dbReference type="InterPro" id="IPR013159">
    <property type="entry name" value="DnaA_C"/>
</dbReference>
<name>A0A5C6AKR3_9BACT</name>
<dbReference type="Pfam" id="PF08299">
    <property type="entry name" value="Bac_DnaA_C"/>
    <property type="match status" value="1"/>
</dbReference>
<dbReference type="GO" id="GO:0008289">
    <property type="term" value="F:lipid binding"/>
    <property type="evidence" value="ECO:0007669"/>
    <property type="project" value="UniProtKB-KW"/>
</dbReference>
<dbReference type="InterPro" id="IPR018312">
    <property type="entry name" value="Chromosome_initiator_DnaA_CS"/>
</dbReference>
<keyword evidence="5" id="KW-0446">Lipid-binding</keyword>
<dbReference type="Gene3D" id="3.40.50.300">
    <property type="entry name" value="P-loop containing nucleotide triphosphate hydrolases"/>
    <property type="match status" value="1"/>
</dbReference>
<evidence type="ECO:0000313" key="11">
    <source>
        <dbReference type="Proteomes" id="UP000317421"/>
    </source>
</evidence>
<dbReference type="InterPro" id="IPR020591">
    <property type="entry name" value="Chromosome_initiator_DnaA-like"/>
</dbReference>
<comment type="function">
    <text evidence="7">Plays an essential role in the initiation and regulation of chromosomal replication. ATP-DnaA binds to the origin of replication (oriC) to initiate formation of the DNA replication initiation complex once per cell cycle. Binds the DnaA box (a 9 base pair repeat at the origin) and separates the double-stranded (ds)DNA. Forms a right-handed helical filament on oriC DNA; dsDNA binds to the exterior of the filament while single-stranded (ss)DNA is stabiized in the filament's interior. The ATP-DnaA-oriC complex binds and stabilizes one strand of the AT-rich DNA unwinding element (DUE), permitting loading of DNA polymerase. After initiation quickly degrades to an ADP-DnaA complex that is not apt for DNA replication. Binds acidic phospholipids.</text>
</comment>
<dbReference type="RefSeq" id="WP_146444267.1">
    <property type="nucleotide sequence ID" value="NZ_SJPR01000001.1"/>
</dbReference>
<evidence type="ECO:0000256" key="1">
    <source>
        <dbReference type="ARBA" id="ARBA00022490"/>
    </source>
</evidence>
<dbReference type="GO" id="GO:0006270">
    <property type="term" value="P:DNA replication initiation"/>
    <property type="evidence" value="ECO:0007669"/>
    <property type="project" value="InterPro"/>
</dbReference>
<comment type="similarity">
    <text evidence="8">Belongs to the DnaA family.</text>
</comment>
<evidence type="ECO:0000256" key="8">
    <source>
        <dbReference type="RuleBase" id="RU004227"/>
    </source>
</evidence>
<organism evidence="10 11">
    <name type="scientific">Botrimarina colliarenosi</name>
    <dbReference type="NCBI Taxonomy" id="2528001"/>
    <lineage>
        <taxon>Bacteria</taxon>
        <taxon>Pseudomonadati</taxon>
        <taxon>Planctomycetota</taxon>
        <taxon>Planctomycetia</taxon>
        <taxon>Pirellulales</taxon>
        <taxon>Lacipirellulaceae</taxon>
        <taxon>Botrimarina</taxon>
    </lineage>
</organism>
<comment type="caution">
    <text evidence="10">The sequence shown here is derived from an EMBL/GenBank/DDBJ whole genome shotgun (WGS) entry which is preliminary data.</text>
</comment>
<dbReference type="AlphaFoldDB" id="A0A5C6AKR3"/>
<dbReference type="EMBL" id="SJPR01000001">
    <property type="protein sequence ID" value="TWU00615.1"/>
    <property type="molecule type" value="Genomic_DNA"/>
</dbReference>
<dbReference type="PANTHER" id="PTHR30050:SF2">
    <property type="entry name" value="CHROMOSOMAL REPLICATION INITIATOR PROTEIN DNAA"/>
    <property type="match status" value="1"/>
</dbReference>
<dbReference type="GO" id="GO:0005886">
    <property type="term" value="C:plasma membrane"/>
    <property type="evidence" value="ECO:0007669"/>
    <property type="project" value="TreeGrafter"/>
</dbReference>
<sequence length="393" mass="41070">MPAARQENHRVTPLSLPGAVVGRGAKTASHAASSTPESVYYAGPENSLVAAAVSRLIGAAPIAAAEDSVSVYPSPLTLIGPPGCGKSLLASGVTAAWTAAAGDDAVLSLTGVDLRRRYERAIAAERQQAGGVTELVERLAGLRLLVVEDLDGLAESPVTIGLLTSLADRLREAGAALVVTASKPLGEIAGLDTRLVGRLAGGLTLEVASPAAGARRELLVASLMAEGCQIDSAAANDLAAWLPADARRVLAAAQQLHTRFGSRKPITRAEVRSFVNDATIHEASTPLADIAAVAARYYAMPLRTLRSSSRKAPVVLARAVTIYLARQLTPLSYEEIGRYLGGRDHTTVMHNYNRIDSQVAGNRALRSALGDLFRKLGRAELSASLVERTETAP</sequence>
<evidence type="ECO:0000259" key="9">
    <source>
        <dbReference type="SMART" id="SM00760"/>
    </source>
</evidence>
<dbReference type="OrthoDB" id="9807019at2"/>
<evidence type="ECO:0000256" key="6">
    <source>
        <dbReference type="ARBA" id="ARBA00023125"/>
    </source>
</evidence>
<dbReference type="SUPFAM" id="SSF48295">
    <property type="entry name" value="TrpR-like"/>
    <property type="match status" value="1"/>
</dbReference>
<dbReference type="SMART" id="SM00760">
    <property type="entry name" value="Bac_DnaA_C"/>
    <property type="match status" value="1"/>
</dbReference>
<dbReference type="GO" id="GO:0005524">
    <property type="term" value="F:ATP binding"/>
    <property type="evidence" value="ECO:0007669"/>
    <property type="project" value="UniProtKB-KW"/>
</dbReference>
<evidence type="ECO:0000313" key="10">
    <source>
        <dbReference type="EMBL" id="TWU00615.1"/>
    </source>
</evidence>
<evidence type="ECO:0000256" key="3">
    <source>
        <dbReference type="ARBA" id="ARBA00022741"/>
    </source>
</evidence>
<keyword evidence="6 7" id="KW-0238">DNA-binding</keyword>
<evidence type="ECO:0000256" key="2">
    <source>
        <dbReference type="ARBA" id="ARBA00022705"/>
    </source>
</evidence>
<keyword evidence="1" id="KW-0963">Cytoplasm</keyword>
<dbReference type="Pfam" id="PF00308">
    <property type="entry name" value="Bac_DnaA"/>
    <property type="match status" value="1"/>
</dbReference>
<keyword evidence="4 7" id="KW-0067">ATP-binding</keyword>
<accession>A0A5C6AKR3</accession>
<gene>
    <name evidence="10" type="primary">dnaA_2</name>
    <name evidence="10" type="ORF">Pla108_15670</name>
</gene>
<dbReference type="SUPFAM" id="SSF52540">
    <property type="entry name" value="P-loop containing nucleoside triphosphate hydrolases"/>
    <property type="match status" value="1"/>
</dbReference>
<dbReference type="InterPro" id="IPR013317">
    <property type="entry name" value="DnaA_dom"/>
</dbReference>
<dbReference type="InterPro" id="IPR027417">
    <property type="entry name" value="P-loop_NTPase"/>
</dbReference>
<keyword evidence="3 7" id="KW-0547">Nucleotide-binding</keyword>
<dbReference type="Proteomes" id="UP000317421">
    <property type="component" value="Unassembled WGS sequence"/>
</dbReference>
<dbReference type="InterPro" id="IPR010921">
    <property type="entry name" value="Trp_repressor/repl_initiator"/>
</dbReference>
<dbReference type="PANTHER" id="PTHR30050">
    <property type="entry name" value="CHROMOSOMAL REPLICATION INITIATOR PROTEIN DNAA"/>
    <property type="match status" value="1"/>
</dbReference>
<dbReference type="PRINTS" id="PR00051">
    <property type="entry name" value="DNAA"/>
</dbReference>
<dbReference type="CDD" id="cd06571">
    <property type="entry name" value="Bac_DnaA_C"/>
    <property type="match status" value="1"/>
</dbReference>
<protein>
    <recommendedName>
        <fullName evidence="7">Chromosomal replication initiator protein DnaA</fullName>
    </recommendedName>
</protein>
<reference evidence="10 11" key="1">
    <citation type="submission" date="2019-02" db="EMBL/GenBank/DDBJ databases">
        <title>Deep-cultivation of Planctomycetes and their phenomic and genomic characterization uncovers novel biology.</title>
        <authorList>
            <person name="Wiegand S."/>
            <person name="Jogler M."/>
            <person name="Boedeker C."/>
            <person name="Pinto D."/>
            <person name="Vollmers J."/>
            <person name="Rivas-Marin E."/>
            <person name="Kohn T."/>
            <person name="Peeters S.H."/>
            <person name="Heuer A."/>
            <person name="Rast P."/>
            <person name="Oberbeckmann S."/>
            <person name="Bunk B."/>
            <person name="Jeske O."/>
            <person name="Meyerdierks A."/>
            <person name="Storesund J.E."/>
            <person name="Kallscheuer N."/>
            <person name="Luecker S."/>
            <person name="Lage O.M."/>
            <person name="Pohl T."/>
            <person name="Merkel B.J."/>
            <person name="Hornburger P."/>
            <person name="Mueller R.-W."/>
            <person name="Bruemmer F."/>
            <person name="Labrenz M."/>
            <person name="Spormann A.M."/>
            <person name="Op Den Camp H."/>
            <person name="Overmann J."/>
            <person name="Amann R."/>
            <person name="Jetten M.S.M."/>
            <person name="Mascher T."/>
            <person name="Medema M.H."/>
            <person name="Devos D.P."/>
            <person name="Kaster A.-K."/>
            <person name="Ovreas L."/>
            <person name="Rohde M."/>
            <person name="Galperin M.Y."/>
            <person name="Jogler C."/>
        </authorList>
    </citation>
    <scope>NUCLEOTIDE SEQUENCE [LARGE SCALE GENOMIC DNA]</scope>
    <source>
        <strain evidence="10 11">Pla108</strain>
    </source>
</reference>
<evidence type="ECO:0000256" key="5">
    <source>
        <dbReference type="ARBA" id="ARBA00023121"/>
    </source>
</evidence>
<keyword evidence="2 7" id="KW-0235">DNA replication</keyword>
<keyword evidence="11" id="KW-1185">Reference proteome</keyword>
<evidence type="ECO:0000256" key="7">
    <source>
        <dbReference type="RuleBase" id="RU000577"/>
    </source>
</evidence>
<feature type="domain" description="Chromosomal replication initiator DnaA C-terminal" evidence="9">
    <location>
        <begin position="286"/>
        <end position="355"/>
    </location>
</feature>